<dbReference type="EnsemblMetazoa" id="XM_019913198.1">
    <property type="protein sequence ID" value="XP_019768757.1"/>
    <property type="gene ID" value="LOC109543464"/>
</dbReference>
<evidence type="ECO:0008006" key="3">
    <source>
        <dbReference type="Google" id="ProtNLM"/>
    </source>
</evidence>
<proteinExistence type="predicted"/>
<accession>A0AAR5Q6A8</accession>
<dbReference type="AlphaFoldDB" id="A0AAR5Q6A8"/>
<reference evidence="2" key="1">
    <citation type="journal article" date="2013" name="Genome Biol.">
        <title>Draft genome of the mountain pine beetle, Dendroctonus ponderosae Hopkins, a major forest pest.</title>
        <authorList>
            <person name="Keeling C.I."/>
            <person name="Yuen M.M."/>
            <person name="Liao N.Y."/>
            <person name="Docking T.R."/>
            <person name="Chan S.K."/>
            <person name="Taylor G.A."/>
            <person name="Palmquist D.L."/>
            <person name="Jackman S.D."/>
            <person name="Nguyen A."/>
            <person name="Li M."/>
            <person name="Henderson H."/>
            <person name="Janes J.K."/>
            <person name="Zhao Y."/>
            <person name="Pandoh P."/>
            <person name="Moore R."/>
            <person name="Sperling F.A."/>
            <person name="Huber D.P."/>
            <person name="Birol I."/>
            <person name="Jones S.J."/>
            <person name="Bohlmann J."/>
        </authorList>
    </citation>
    <scope>NUCLEOTIDE SEQUENCE</scope>
</reference>
<organism evidence="1 2">
    <name type="scientific">Dendroctonus ponderosae</name>
    <name type="common">Mountain pine beetle</name>
    <dbReference type="NCBI Taxonomy" id="77166"/>
    <lineage>
        <taxon>Eukaryota</taxon>
        <taxon>Metazoa</taxon>
        <taxon>Ecdysozoa</taxon>
        <taxon>Arthropoda</taxon>
        <taxon>Hexapoda</taxon>
        <taxon>Insecta</taxon>
        <taxon>Pterygota</taxon>
        <taxon>Neoptera</taxon>
        <taxon>Endopterygota</taxon>
        <taxon>Coleoptera</taxon>
        <taxon>Polyphaga</taxon>
        <taxon>Cucujiformia</taxon>
        <taxon>Curculionidae</taxon>
        <taxon>Scolytinae</taxon>
        <taxon>Dendroctonus</taxon>
    </lineage>
</organism>
<evidence type="ECO:0000313" key="2">
    <source>
        <dbReference type="Proteomes" id="UP000019118"/>
    </source>
</evidence>
<keyword evidence="2" id="KW-1185">Reference proteome</keyword>
<dbReference type="Proteomes" id="UP000019118">
    <property type="component" value="Unassembled WGS sequence"/>
</dbReference>
<protein>
    <recommendedName>
        <fullName evidence="3">Reverse transcriptase domain-containing protein</fullName>
    </recommendedName>
</protein>
<name>A0AAR5Q6A8_DENPD</name>
<evidence type="ECO:0000313" key="1">
    <source>
        <dbReference type="EnsemblMetazoa" id="XP_019768757.1"/>
    </source>
</evidence>
<sequence>MGDAEIKIVCYADDDALIAESEDDLQRCKLELDGKAIEQKMIFSYLSVELSCCGDIEAEVRDQTSKEIRIAGCVNAIWCNKSMGSDAKSRIYKTVVRTVMIYTAETRPETSITGKTMLDRKRIENIGTACMVKNINEWVANRKKEWNEHISRMDHRRLVRIARGKSPLGRSNVGKWIIIEQPIRQKWRTKKKKKGVDQRN</sequence>
<reference evidence="1" key="2">
    <citation type="submission" date="2024-08" db="UniProtKB">
        <authorList>
            <consortium name="EnsemblMetazoa"/>
        </authorList>
    </citation>
    <scope>IDENTIFICATION</scope>
</reference>